<feature type="region of interest" description="Disordered" evidence="8">
    <location>
        <begin position="1"/>
        <end position="29"/>
    </location>
</feature>
<dbReference type="GO" id="GO:0006335">
    <property type="term" value="P:DNA replication-dependent chromatin assembly"/>
    <property type="evidence" value="ECO:0007669"/>
    <property type="project" value="TreeGrafter"/>
</dbReference>
<dbReference type="SMART" id="SM00028">
    <property type="entry name" value="TPR"/>
    <property type="match status" value="2"/>
</dbReference>
<evidence type="ECO:0000256" key="3">
    <source>
        <dbReference type="ARBA" id="ARBA00022737"/>
    </source>
</evidence>
<keyword evidence="3" id="KW-0677">Repeat</keyword>
<dbReference type="GO" id="GO:0005654">
    <property type="term" value="C:nucleoplasm"/>
    <property type="evidence" value="ECO:0007669"/>
    <property type="project" value="TreeGrafter"/>
</dbReference>
<comment type="similarity">
    <text evidence="2">Belongs to the NASP family.</text>
</comment>
<dbReference type="Gene3D" id="1.25.40.10">
    <property type="entry name" value="Tetratricopeptide repeat domain"/>
    <property type="match status" value="1"/>
</dbReference>
<dbReference type="InterPro" id="IPR011990">
    <property type="entry name" value="TPR-like_helical_dom_sf"/>
</dbReference>
<feature type="compositionally biased region" description="Acidic residues" evidence="8">
    <location>
        <begin position="411"/>
        <end position="446"/>
    </location>
</feature>
<evidence type="ECO:0000256" key="8">
    <source>
        <dbReference type="SAM" id="MobiDB-lite"/>
    </source>
</evidence>
<feature type="compositionally biased region" description="Acidic residues" evidence="8">
    <location>
        <begin position="105"/>
        <end position="116"/>
    </location>
</feature>
<name>A0AA47NV47_MERPO</name>
<evidence type="ECO:0000313" key="10">
    <source>
        <dbReference type="EMBL" id="KAK0139746.1"/>
    </source>
</evidence>
<gene>
    <name evidence="10" type="primary">NASP</name>
    <name evidence="10" type="ORF">N1851_023340</name>
</gene>
<feature type="compositionally biased region" description="Basic and acidic residues" evidence="8">
    <location>
        <begin position="685"/>
        <end position="694"/>
    </location>
</feature>
<comment type="caution">
    <text evidence="10">The sequence shown here is derived from an EMBL/GenBank/DDBJ whole genome shotgun (WGS) entry which is preliminary data.</text>
</comment>
<evidence type="ECO:0000313" key="11">
    <source>
        <dbReference type="Proteomes" id="UP001174136"/>
    </source>
</evidence>
<feature type="repeat" description="TPR" evidence="6">
    <location>
        <begin position="476"/>
        <end position="509"/>
    </location>
</feature>
<feature type="domain" description="Tetratricopeptide SHNi-TPR" evidence="9">
    <location>
        <begin position="479"/>
        <end position="513"/>
    </location>
</feature>
<feature type="compositionally biased region" description="Basic and acidic residues" evidence="8">
    <location>
        <begin position="130"/>
        <end position="152"/>
    </location>
</feature>
<dbReference type="GO" id="GO:0042393">
    <property type="term" value="F:histone binding"/>
    <property type="evidence" value="ECO:0007669"/>
    <property type="project" value="TreeGrafter"/>
</dbReference>
<keyword evidence="4 6" id="KW-0802">TPR repeat</keyword>
<evidence type="ECO:0000259" key="9">
    <source>
        <dbReference type="Pfam" id="PF10516"/>
    </source>
</evidence>
<dbReference type="InterPro" id="IPR019544">
    <property type="entry name" value="Tetratricopeptide_SHNi-TPR_dom"/>
</dbReference>
<accession>A0AA47NV47</accession>
<dbReference type="InterPro" id="IPR019734">
    <property type="entry name" value="TPR_rpt"/>
</dbReference>
<keyword evidence="7" id="KW-0175">Coiled coil</keyword>
<organism evidence="10 11">
    <name type="scientific">Merluccius polli</name>
    <name type="common">Benguela hake</name>
    <name type="synonym">Merluccius cadenati</name>
    <dbReference type="NCBI Taxonomy" id="89951"/>
    <lineage>
        <taxon>Eukaryota</taxon>
        <taxon>Metazoa</taxon>
        <taxon>Chordata</taxon>
        <taxon>Craniata</taxon>
        <taxon>Vertebrata</taxon>
        <taxon>Euteleostomi</taxon>
        <taxon>Actinopterygii</taxon>
        <taxon>Neopterygii</taxon>
        <taxon>Teleostei</taxon>
        <taxon>Neoteleostei</taxon>
        <taxon>Acanthomorphata</taxon>
        <taxon>Zeiogadaria</taxon>
        <taxon>Gadariae</taxon>
        <taxon>Gadiformes</taxon>
        <taxon>Gadoidei</taxon>
        <taxon>Merlucciidae</taxon>
        <taxon>Merluccius</taxon>
    </lineage>
</organism>
<evidence type="ECO:0000256" key="1">
    <source>
        <dbReference type="ARBA" id="ARBA00004123"/>
    </source>
</evidence>
<feature type="compositionally biased region" description="Low complexity" evidence="8">
    <location>
        <begin position="637"/>
        <end position="676"/>
    </location>
</feature>
<feature type="region of interest" description="Disordered" evidence="8">
    <location>
        <begin position="100"/>
        <end position="449"/>
    </location>
</feature>
<evidence type="ECO:0000256" key="2">
    <source>
        <dbReference type="ARBA" id="ARBA00008402"/>
    </source>
</evidence>
<evidence type="ECO:0000256" key="4">
    <source>
        <dbReference type="ARBA" id="ARBA00022803"/>
    </source>
</evidence>
<evidence type="ECO:0000256" key="5">
    <source>
        <dbReference type="ARBA" id="ARBA00023242"/>
    </source>
</evidence>
<evidence type="ECO:0000256" key="6">
    <source>
        <dbReference type="PROSITE-ProRule" id="PRU00339"/>
    </source>
</evidence>
<feature type="compositionally biased region" description="Polar residues" evidence="8">
    <location>
        <begin position="1"/>
        <end position="12"/>
    </location>
</feature>
<dbReference type="SUPFAM" id="SSF48452">
    <property type="entry name" value="TPR-like"/>
    <property type="match status" value="1"/>
</dbReference>
<protein>
    <submittedName>
        <fullName evidence="10">Nuclear autoantigenic sperm protein</fullName>
    </submittedName>
</protein>
<dbReference type="Pfam" id="PF10516">
    <property type="entry name" value="SHNi-TPR"/>
    <property type="match status" value="1"/>
</dbReference>
<feature type="coiled-coil region" evidence="7">
    <location>
        <begin position="531"/>
        <end position="565"/>
    </location>
</feature>
<feature type="region of interest" description="Disordered" evidence="8">
    <location>
        <begin position="632"/>
        <end position="694"/>
    </location>
</feature>
<reference evidence="10" key="1">
    <citation type="journal article" date="2023" name="Front. Mar. Sci.">
        <title>A new Merluccius polli reference genome to investigate the effects of global change in West African waters.</title>
        <authorList>
            <person name="Mateo J.L."/>
            <person name="Blanco-Fernandez C."/>
            <person name="Garcia-Vazquez E."/>
            <person name="Machado-Schiaffino G."/>
        </authorList>
    </citation>
    <scope>NUCLEOTIDE SEQUENCE</scope>
    <source>
        <strain evidence="10">C29</strain>
        <tissue evidence="10">Fin</tissue>
    </source>
</reference>
<evidence type="ECO:0000256" key="7">
    <source>
        <dbReference type="SAM" id="Coils"/>
    </source>
</evidence>
<comment type="subcellular location">
    <subcellularLocation>
        <location evidence="1">Nucleus</location>
    </subcellularLocation>
</comment>
<keyword evidence="5" id="KW-0539">Nucleus</keyword>
<feature type="compositionally biased region" description="Low complexity" evidence="8">
    <location>
        <begin position="170"/>
        <end position="186"/>
    </location>
</feature>
<dbReference type="Proteomes" id="UP001174136">
    <property type="component" value="Unassembled WGS sequence"/>
</dbReference>
<feature type="compositionally biased region" description="Basic and acidic residues" evidence="8">
    <location>
        <begin position="226"/>
        <end position="410"/>
    </location>
</feature>
<dbReference type="GO" id="GO:0034080">
    <property type="term" value="P:CENP-A containing chromatin assembly"/>
    <property type="evidence" value="ECO:0007669"/>
    <property type="project" value="TreeGrafter"/>
</dbReference>
<dbReference type="PANTHER" id="PTHR15081">
    <property type="entry name" value="NUCLEAR AUTOANTIGENIC SPERM PROTEIN NASP -RELATED"/>
    <property type="match status" value="1"/>
</dbReference>
<proteinExistence type="inferred from homology"/>
<dbReference type="PROSITE" id="PS50005">
    <property type="entry name" value="TPR"/>
    <property type="match status" value="1"/>
</dbReference>
<dbReference type="EMBL" id="JAOPHQ010004301">
    <property type="protein sequence ID" value="KAK0139746.1"/>
    <property type="molecule type" value="Genomic_DNA"/>
</dbReference>
<keyword evidence="11" id="KW-1185">Reference proteome</keyword>
<feature type="compositionally biased region" description="Polar residues" evidence="8">
    <location>
        <begin position="19"/>
        <end position="29"/>
    </location>
</feature>
<sequence length="694" mass="74116">MPEETSSGSGSASMEEKPCSSTVADSSADVTEEAKKLIGTGNRHLVMGDVVAAVNVFQEACGMLAARYGDTAEECGEAFFLCGKSLLELARMENTVLGNALEGVPEGEEEEEEEEKPESHNMESANNLDEDTRAELRRQVYEAMAEDQKPEGSECAAEVESGEEVVQPLAPNGSGSEAAPASPARGVEPAGVPEMKGKVESQSPVAPATAAVDCPTGSPSKAPSADSDKKAVAKEEDDKKAVATEEDDKKAVAKEEDDKKAVAKEDDKKAVATEEDDKKAVATEEDDKKAVAKEEDDKKAVAKEDDKKAVATEEDDKKAVAKEEDDKKAVAAEEDDKKAVATEEDDKKAVATEEDDKKAVATEEDDKKVVATEEDDKKAVAEDDKKAVATEEDDKKAVAKEEDDKKAVAKEEDDSGAADAESDDDDDDDDDDEDEANANDQEEEDVGNLQLAWEMLEVAKVIYKRNENKEDQLMAAQAYMKLGEVSVESGNYPQALEDFQECLALQLKHLPPHSRLLAASHYHVATTLCYMDEYNRAIEHYNSSIKVIENRLAVLQKVMDAAEGAEDAAAEKTEWEELKQLLPDVAERVADAKESQRTASAASLAIQQTLVGSAGGTVQMFLGGASTSSAFPGENGGSSSSSSSSAFPSSAGASASQISTRPSEAASSSKSPSDISHLVRKKVRLPPEDIRDNI</sequence>
<dbReference type="PANTHER" id="PTHR15081:SF1">
    <property type="entry name" value="NUCLEAR AUTOANTIGENIC SPERM PROTEIN"/>
    <property type="match status" value="1"/>
</dbReference>
<dbReference type="AlphaFoldDB" id="A0AA47NV47"/>
<dbReference type="InterPro" id="IPR051730">
    <property type="entry name" value="NASP-like"/>
</dbReference>